<evidence type="ECO:0000256" key="1">
    <source>
        <dbReference type="SAM" id="Coils"/>
    </source>
</evidence>
<dbReference type="AlphaFoldDB" id="A0A6P7TBK6"/>
<dbReference type="KEGG" id="osn:115221421"/>
<keyword evidence="2" id="KW-1185">Reference proteome</keyword>
<proteinExistence type="predicted"/>
<name>A0A6P7TBK6_9MOLL</name>
<dbReference type="GO" id="GO:0070652">
    <property type="term" value="C:HAUS complex"/>
    <property type="evidence" value="ECO:0007669"/>
    <property type="project" value="InterPro"/>
</dbReference>
<dbReference type="Pfam" id="PF14817">
    <property type="entry name" value="HAUS5"/>
    <property type="match status" value="1"/>
</dbReference>
<organism evidence="2 3">
    <name type="scientific">Octopus sinensis</name>
    <name type="common">East Asian common octopus</name>
    <dbReference type="NCBI Taxonomy" id="2607531"/>
    <lineage>
        <taxon>Eukaryota</taxon>
        <taxon>Metazoa</taxon>
        <taxon>Spiralia</taxon>
        <taxon>Lophotrochozoa</taxon>
        <taxon>Mollusca</taxon>
        <taxon>Cephalopoda</taxon>
        <taxon>Coleoidea</taxon>
        <taxon>Octopodiformes</taxon>
        <taxon>Octopoda</taxon>
        <taxon>Incirrata</taxon>
        <taxon>Octopodidae</taxon>
        <taxon>Octopus</taxon>
    </lineage>
</organism>
<dbReference type="GO" id="GO:0005813">
    <property type="term" value="C:centrosome"/>
    <property type="evidence" value="ECO:0007669"/>
    <property type="project" value="TreeGrafter"/>
</dbReference>
<evidence type="ECO:0000313" key="2">
    <source>
        <dbReference type="Proteomes" id="UP000515154"/>
    </source>
</evidence>
<reference evidence="3" key="1">
    <citation type="submission" date="2025-08" db="UniProtKB">
        <authorList>
            <consortium name="RefSeq"/>
        </authorList>
    </citation>
    <scope>IDENTIFICATION</scope>
</reference>
<gene>
    <name evidence="3" type="primary">LOC115221421</name>
</gene>
<dbReference type="InterPro" id="IPR029131">
    <property type="entry name" value="HAUS5"/>
</dbReference>
<dbReference type="RefSeq" id="XP_029647462.1">
    <property type="nucleotide sequence ID" value="XM_029791602.2"/>
</dbReference>
<evidence type="ECO:0000313" key="3">
    <source>
        <dbReference type="RefSeq" id="XP_029647462.1"/>
    </source>
</evidence>
<protein>
    <submittedName>
        <fullName evidence="3">HAUS augmin-like complex subunit 5</fullName>
    </submittedName>
</protein>
<dbReference type="PANTHER" id="PTHR28588">
    <property type="entry name" value="HAUS AUGMIN-LIKE COMPLEX SUBUNIT 5"/>
    <property type="match status" value="1"/>
</dbReference>
<accession>A0A6P7TBK6</accession>
<dbReference type="Proteomes" id="UP000515154">
    <property type="component" value="Linkage group LG18"/>
</dbReference>
<dbReference type="GO" id="GO:0051225">
    <property type="term" value="P:spindle assembly"/>
    <property type="evidence" value="ECO:0007669"/>
    <property type="project" value="InterPro"/>
</dbReference>
<sequence length="656" mass="75802">MTKPGDLPYRLYEWATKEMQFRPPPSCPRMPTIENFRTLTMGGNNAKVWKYVIENVASTKKLSKIRGNLSLCEEEQQLITLNEENEMKKKKIEKLKQEIRYLEMDGKQLEEELFESDATLSDAYTELFNLKKKSVLLSQFSAQSKKQMSVFNCLQQQISEKLADSQNVSDKEARLYYCVNSSNKTETSCQKNVRENIEKIYKDLLDMHQNNQALRNQDDEEILQRNWQETVESTMGKFPASSIMETLINMTNEASCSLGQKTTELNFEAELSKLKKKYEDQTSNGSTPNQILQQNVDQQILESQKSHIMKDINTKNLQTQNQKDKLQVEEMLKVANALLQEILEDDPQKMSMAKDLLQREVQAAGLEASMSCLEKETCRLREELLKGDGEKKLLEKKQERIENMQTLIQKKSDLIQELHEDFYSSKSELDNGHIQMVNFVKEKLVPHKESVRHFEGDLKNVVTDEVTKFLDASLPHLMTVDVNGCKIPRTELSINQLNPDFVLNSENCLRGILRAVDFPMFKAPEHILAHISQLKANIMKNQLIQNLATDATSNQSDSGNEVEIIEKLEELFEMLNQSEHEIQTSIHQNLKQNLKKVVSDINSLSVLKRRIEEWETQPAQHAVPWVKVNGSTFDQWMERWKVAVAQLRQYQVADLC</sequence>
<feature type="coiled-coil region" evidence="1">
    <location>
        <begin position="394"/>
        <end position="421"/>
    </location>
</feature>
<dbReference type="PANTHER" id="PTHR28588:SF1">
    <property type="entry name" value="HAUS AUGMIN-LIKE COMPLEX SUBUNIT 5"/>
    <property type="match status" value="1"/>
</dbReference>
<keyword evidence="1" id="KW-0175">Coiled coil</keyword>
<dbReference type="GO" id="GO:0007098">
    <property type="term" value="P:centrosome cycle"/>
    <property type="evidence" value="ECO:0007669"/>
    <property type="project" value="TreeGrafter"/>
</dbReference>
<feature type="coiled-coil region" evidence="1">
    <location>
        <begin position="78"/>
        <end position="112"/>
    </location>
</feature>